<feature type="transmembrane region" description="Helical" evidence="1">
    <location>
        <begin position="143"/>
        <end position="162"/>
    </location>
</feature>
<dbReference type="AlphaFoldDB" id="A0A428JTP4"/>
<evidence type="ECO:0000313" key="3">
    <source>
        <dbReference type="Proteomes" id="UP000280066"/>
    </source>
</evidence>
<dbReference type="EMBL" id="RWIS01000001">
    <property type="protein sequence ID" value="RSK37513.1"/>
    <property type="molecule type" value="Genomic_DNA"/>
</dbReference>
<dbReference type="RefSeq" id="WP_125426336.1">
    <property type="nucleotide sequence ID" value="NZ_RWIS01000001.1"/>
</dbReference>
<accession>A0A428JTP4</accession>
<proteinExistence type="predicted"/>
<feature type="transmembrane region" description="Helical" evidence="1">
    <location>
        <begin position="216"/>
        <end position="238"/>
    </location>
</feature>
<feature type="transmembrane region" description="Helical" evidence="1">
    <location>
        <begin position="376"/>
        <end position="398"/>
    </location>
</feature>
<keyword evidence="1" id="KW-0472">Membrane</keyword>
<gene>
    <name evidence="2" type="ORF">EI290_02370</name>
</gene>
<evidence type="ECO:0000256" key="1">
    <source>
        <dbReference type="SAM" id="Phobius"/>
    </source>
</evidence>
<feature type="transmembrane region" description="Helical" evidence="1">
    <location>
        <begin position="343"/>
        <end position="364"/>
    </location>
</feature>
<sequence>MLRSIPRYIWPVAALLLVVRLALNLGLNPGLEWNYDERRNGRIADNYLAGRGYVSLDPERQQLRPDSFHASFPVFVYVGWSRAGLPRHYLTLLVYAAAAGLYLVGGLYVQRTLRYFGLAPGVAWVGAGLWALSPGVVYYIGAYWWFENLALPLLILVLYKLLRLHGGRPLRWPDALLITASVVLSCLLRGYLLAVYGLVFAVFLGLMGPRPARQRTAAWGLSLGLLLALTAAHLPIFLKNHRMFGAYTLSNQAGFELLQGHNSVTQGRFMFDWDERQGPFDQFVRRHIPQLDSLNQYQESQARARLARYWVATHPAAEIRLWGRKTLLFFSPENFIADAPRTPWHPFTALVHLAFFGALILTLLRYRGLRLEARDWLLLAPLVAVWGLSLVFFVGFRWRFFAEPALLLFPLVVAGRLGWLPAAGPGVGTGVSGAAPGTPTE</sequence>
<name>A0A428JTP4_9BACT</name>
<reference evidence="2 3" key="1">
    <citation type="submission" date="2018-12" db="EMBL/GenBank/DDBJ databases">
        <authorList>
            <person name="Feng G."/>
            <person name="Zhu H."/>
        </authorList>
    </citation>
    <scope>NUCLEOTIDE SEQUENCE [LARGE SCALE GENOMIC DNA]</scope>
    <source>
        <strain evidence="2 3">9PBR-2</strain>
    </source>
</reference>
<keyword evidence="1" id="KW-0812">Transmembrane</keyword>
<feature type="transmembrane region" description="Helical" evidence="1">
    <location>
        <begin position="116"/>
        <end position="137"/>
    </location>
</feature>
<feature type="transmembrane region" description="Helical" evidence="1">
    <location>
        <begin position="89"/>
        <end position="109"/>
    </location>
</feature>
<evidence type="ECO:0008006" key="4">
    <source>
        <dbReference type="Google" id="ProtNLM"/>
    </source>
</evidence>
<keyword evidence="1" id="KW-1133">Transmembrane helix</keyword>
<protein>
    <recommendedName>
        <fullName evidence="4">Glycosyltransferase RgtA/B/C/D-like domain-containing protein</fullName>
    </recommendedName>
</protein>
<evidence type="ECO:0000313" key="2">
    <source>
        <dbReference type="EMBL" id="RSK37513.1"/>
    </source>
</evidence>
<comment type="caution">
    <text evidence="2">The sequence shown here is derived from an EMBL/GenBank/DDBJ whole genome shotgun (WGS) entry which is preliminary data.</text>
</comment>
<keyword evidence="3" id="KW-1185">Reference proteome</keyword>
<feature type="transmembrane region" description="Helical" evidence="1">
    <location>
        <begin position="174"/>
        <end position="204"/>
    </location>
</feature>
<organism evidence="2 3">
    <name type="scientific">Hymenobacter metallilatus</name>
    <dbReference type="NCBI Taxonomy" id="2493666"/>
    <lineage>
        <taxon>Bacteria</taxon>
        <taxon>Pseudomonadati</taxon>
        <taxon>Bacteroidota</taxon>
        <taxon>Cytophagia</taxon>
        <taxon>Cytophagales</taxon>
        <taxon>Hymenobacteraceae</taxon>
        <taxon>Hymenobacter</taxon>
    </lineage>
</organism>
<dbReference type="Proteomes" id="UP000280066">
    <property type="component" value="Unassembled WGS sequence"/>
</dbReference>
<dbReference type="OrthoDB" id="870916at2"/>
<feature type="transmembrane region" description="Helical" evidence="1">
    <location>
        <begin position="7"/>
        <end position="27"/>
    </location>
</feature>